<evidence type="ECO:0000256" key="5">
    <source>
        <dbReference type="ARBA" id="ARBA00022741"/>
    </source>
</evidence>
<keyword evidence="7" id="KW-0067">ATP-binding</keyword>
<dbReference type="PATRIC" id="fig|1618434.3.peg.488"/>
<dbReference type="GO" id="GO:0019287">
    <property type="term" value="P:isopentenyl diphosphate biosynthetic process, mevalonate pathway"/>
    <property type="evidence" value="ECO:0007669"/>
    <property type="project" value="UniProtKB-UniPathway"/>
</dbReference>
<gene>
    <name evidence="10" type="ORF">UR52_C0017G0018</name>
</gene>
<sequence>MKSVTVSSPSKLHLSGEHAVVYGKPAVLVATNKRLSVTLSHQLPVSNRQTIYSSNSTLSNEKLSKTSSHPRLRQVPDGTWLRRDSNNNLLEIRKSDKYIDHICKIFEQKYKLVIGHLSLDIYSDVPIGKGMGSSAALAAALIGALSQFYKKPWNISLINELAYKAEKFIHVNASGGDTSISCMGGLLWFKLFGACLLNFRLNGRTLF</sequence>
<evidence type="ECO:0000256" key="8">
    <source>
        <dbReference type="ARBA" id="ARBA00029438"/>
    </source>
</evidence>
<dbReference type="InterPro" id="IPR006205">
    <property type="entry name" value="Mev_gal_kin"/>
</dbReference>
<comment type="subcellular location">
    <subcellularLocation>
        <location evidence="1">Cytoplasm</location>
    </subcellularLocation>
</comment>
<dbReference type="Gene3D" id="3.30.230.10">
    <property type="match status" value="1"/>
</dbReference>
<evidence type="ECO:0000256" key="2">
    <source>
        <dbReference type="ARBA" id="ARBA00006495"/>
    </source>
</evidence>
<dbReference type="EMBL" id="LBPN01000017">
    <property type="protein sequence ID" value="KKP58702.1"/>
    <property type="molecule type" value="Genomic_DNA"/>
</dbReference>
<keyword evidence="4" id="KW-0808">Transferase</keyword>
<dbReference type="InterPro" id="IPR020568">
    <property type="entry name" value="Ribosomal_Su5_D2-typ_SF"/>
</dbReference>
<protein>
    <recommendedName>
        <fullName evidence="3">mevalonate kinase</fullName>
        <ecNumber evidence="3">2.7.1.36</ecNumber>
    </recommendedName>
</protein>
<dbReference type="AlphaFoldDB" id="A0A0G0DU54"/>
<comment type="caution">
    <text evidence="10">The sequence shown here is derived from an EMBL/GenBank/DDBJ whole genome shotgun (WGS) entry which is preliminary data.</text>
</comment>
<evidence type="ECO:0000313" key="11">
    <source>
        <dbReference type="Proteomes" id="UP000034176"/>
    </source>
</evidence>
<reference evidence="10 11" key="1">
    <citation type="journal article" date="2015" name="Nature">
        <title>rRNA introns, odd ribosomes, and small enigmatic genomes across a large radiation of phyla.</title>
        <authorList>
            <person name="Brown C.T."/>
            <person name="Hug L.A."/>
            <person name="Thomas B.C."/>
            <person name="Sharon I."/>
            <person name="Castelle C.J."/>
            <person name="Singh A."/>
            <person name="Wilkins M.J."/>
            <person name="Williams K.H."/>
            <person name="Banfield J.F."/>
        </authorList>
    </citation>
    <scope>NUCLEOTIDE SEQUENCE [LARGE SCALE GENOMIC DNA]</scope>
</reference>
<evidence type="ECO:0000313" key="10">
    <source>
        <dbReference type="EMBL" id="KKP58702.1"/>
    </source>
</evidence>
<dbReference type="GO" id="GO:0005829">
    <property type="term" value="C:cytosol"/>
    <property type="evidence" value="ECO:0007669"/>
    <property type="project" value="TreeGrafter"/>
</dbReference>
<dbReference type="Proteomes" id="UP000034176">
    <property type="component" value="Unassembled WGS sequence"/>
</dbReference>
<dbReference type="InterPro" id="IPR006203">
    <property type="entry name" value="GHMP_knse_ATP-bd_CS"/>
</dbReference>
<dbReference type="SUPFAM" id="SSF54211">
    <property type="entry name" value="Ribosomal protein S5 domain 2-like"/>
    <property type="match status" value="1"/>
</dbReference>
<dbReference type="PANTHER" id="PTHR43290:SF2">
    <property type="entry name" value="MEVALONATE KINASE"/>
    <property type="match status" value="1"/>
</dbReference>
<dbReference type="PRINTS" id="PR00959">
    <property type="entry name" value="MEVGALKINASE"/>
</dbReference>
<evidence type="ECO:0000259" key="9">
    <source>
        <dbReference type="Pfam" id="PF00288"/>
    </source>
</evidence>
<evidence type="ECO:0000256" key="6">
    <source>
        <dbReference type="ARBA" id="ARBA00022777"/>
    </source>
</evidence>
<feature type="domain" description="GHMP kinase N-terminal" evidence="9">
    <location>
        <begin position="98"/>
        <end position="185"/>
    </location>
</feature>
<dbReference type="PROSITE" id="PS00627">
    <property type="entry name" value="GHMP_KINASES_ATP"/>
    <property type="match status" value="1"/>
</dbReference>
<dbReference type="PANTHER" id="PTHR43290">
    <property type="entry name" value="MEVALONATE KINASE"/>
    <property type="match status" value="1"/>
</dbReference>
<name>A0A0G0DU54_9BACT</name>
<proteinExistence type="inferred from homology"/>
<dbReference type="InterPro" id="IPR006204">
    <property type="entry name" value="GHMP_kinase_N_dom"/>
</dbReference>
<keyword evidence="5" id="KW-0547">Nucleotide-binding</keyword>
<comment type="pathway">
    <text evidence="8">Isoprenoid biosynthesis; isopentenyl diphosphate biosynthesis via mevalonate pathway; isopentenyl diphosphate from (R)-mevalonate: step 1/3.</text>
</comment>
<organism evidence="10 11">
    <name type="scientific">Candidatus Gottesmanbacteria bacterium GW2011_GWA1_34_13</name>
    <dbReference type="NCBI Taxonomy" id="1618434"/>
    <lineage>
        <taxon>Bacteria</taxon>
        <taxon>Candidatus Gottesmaniibacteriota</taxon>
    </lineage>
</organism>
<accession>A0A0G0DU54</accession>
<dbReference type="EC" id="2.7.1.36" evidence="3"/>
<evidence type="ECO:0000256" key="3">
    <source>
        <dbReference type="ARBA" id="ARBA00012103"/>
    </source>
</evidence>
<dbReference type="InterPro" id="IPR014721">
    <property type="entry name" value="Ribsml_uS5_D2-typ_fold_subgr"/>
</dbReference>
<dbReference type="STRING" id="1618434.UR52_C0017G0018"/>
<evidence type="ECO:0000256" key="4">
    <source>
        <dbReference type="ARBA" id="ARBA00022679"/>
    </source>
</evidence>
<dbReference type="UniPathway" id="UPA00057">
    <property type="reaction ID" value="UER00098"/>
</dbReference>
<keyword evidence="6 10" id="KW-0418">Kinase</keyword>
<evidence type="ECO:0000256" key="1">
    <source>
        <dbReference type="ARBA" id="ARBA00004496"/>
    </source>
</evidence>
<comment type="similarity">
    <text evidence="2">Belongs to the GHMP kinase family. Mevalonate kinase subfamily.</text>
</comment>
<evidence type="ECO:0000256" key="7">
    <source>
        <dbReference type="ARBA" id="ARBA00022840"/>
    </source>
</evidence>
<dbReference type="GO" id="GO:0004496">
    <property type="term" value="F:mevalonate kinase activity"/>
    <property type="evidence" value="ECO:0007669"/>
    <property type="project" value="UniProtKB-EC"/>
</dbReference>
<dbReference type="GO" id="GO:0005524">
    <property type="term" value="F:ATP binding"/>
    <property type="evidence" value="ECO:0007669"/>
    <property type="project" value="UniProtKB-KW"/>
</dbReference>
<dbReference type="Pfam" id="PF00288">
    <property type="entry name" value="GHMP_kinases_N"/>
    <property type="match status" value="1"/>
</dbReference>